<accession>A0ABW5DIL3</accession>
<dbReference type="RefSeq" id="WP_345098189.1">
    <property type="nucleotide sequence ID" value="NZ_BAABGS010000012.1"/>
</dbReference>
<sequence>MRLVITTALVALASSAAYAADAVYSYDAAPAAPAIQAQHDWTGGYVGLNAGYTGGKAKGSFEGESAYVTGSGFIGGAQGGYNFQSGSFVYGVETDIQATNAKAEVKDPDDKGGVKHKWLGTTRARVGFTPTDKVLTYVTGGVAYGNIKSIGDDVRFNKTKVGWTAGAGVEYAVDNNWSVKTEYLYTDLGKTKVDGVDIKFPTHTVRAGVNYKF</sequence>
<dbReference type="EMBL" id="JBHUIR010000054">
    <property type="protein sequence ID" value="MFD2260918.1"/>
    <property type="molecule type" value="Genomic_DNA"/>
</dbReference>
<organism evidence="8 9">
    <name type="scientific">Chelativorans composti</name>
    <dbReference type="NCBI Taxonomy" id="768533"/>
    <lineage>
        <taxon>Bacteria</taxon>
        <taxon>Pseudomonadati</taxon>
        <taxon>Pseudomonadota</taxon>
        <taxon>Alphaproteobacteria</taxon>
        <taxon>Hyphomicrobiales</taxon>
        <taxon>Phyllobacteriaceae</taxon>
        <taxon>Chelativorans</taxon>
    </lineage>
</organism>
<evidence type="ECO:0000256" key="4">
    <source>
        <dbReference type="ARBA" id="ARBA00023237"/>
    </source>
</evidence>
<reference evidence="9" key="1">
    <citation type="journal article" date="2019" name="Int. J. Syst. Evol. Microbiol.">
        <title>The Global Catalogue of Microorganisms (GCM) 10K type strain sequencing project: providing services to taxonomists for standard genome sequencing and annotation.</title>
        <authorList>
            <consortium name="The Broad Institute Genomics Platform"/>
            <consortium name="The Broad Institute Genome Sequencing Center for Infectious Disease"/>
            <person name="Wu L."/>
            <person name="Ma J."/>
        </authorList>
    </citation>
    <scope>NUCLEOTIDE SEQUENCE [LARGE SCALE GENOMIC DNA]</scope>
    <source>
        <strain evidence="9">KCTC 23707</strain>
    </source>
</reference>
<protein>
    <submittedName>
        <fullName evidence="8">Outer membrane protein</fullName>
    </submittedName>
</protein>
<evidence type="ECO:0000256" key="6">
    <source>
        <dbReference type="SAM" id="SignalP"/>
    </source>
</evidence>
<comment type="similarity">
    <text evidence="5">Belongs to the Omp25/RopB family.</text>
</comment>
<name>A0ABW5DIL3_9HYPH</name>
<proteinExistence type="inferred from homology"/>
<feature type="signal peptide" evidence="6">
    <location>
        <begin position="1"/>
        <end position="19"/>
    </location>
</feature>
<dbReference type="Gene3D" id="2.40.160.20">
    <property type="match status" value="1"/>
</dbReference>
<keyword evidence="9" id="KW-1185">Reference proteome</keyword>
<dbReference type="InterPro" id="IPR011250">
    <property type="entry name" value="OMP/PagP_B-barrel"/>
</dbReference>
<feature type="domain" description="Outer membrane protein beta-barrel" evidence="7">
    <location>
        <begin position="21"/>
        <end position="213"/>
    </location>
</feature>
<dbReference type="SUPFAM" id="SSF56925">
    <property type="entry name" value="OMPA-like"/>
    <property type="match status" value="1"/>
</dbReference>
<comment type="subcellular location">
    <subcellularLocation>
        <location evidence="1">Cell outer membrane</location>
    </subcellularLocation>
</comment>
<comment type="caution">
    <text evidence="8">The sequence shown here is derived from an EMBL/GenBank/DDBJ whole genome shotgun (WGS) entry which is preliminary data.</text>
</comment>
<evidence type="ECO:0000259" key="7">
    <source>
        <dbReference type="Pfam" id="PF13505"/>
    </source>
</evidence>
<keyword evidence="3" id="KW-0472">Membrane</keyword>
<evidence type="ECO:0000256" key="1">
    <source>
        <dbReference type="ARBA" id="ARBA00004442"/>
    </source>
</evidence>
<dbReference type="Proteomes" id="UP001597373">
    <property type="component" value="Unassembled WGS sequence"/>
</dbReference>
<feature type="chain" id="PRO_5045851584" evidence="6">
    <location>
        <begin position="20"/>
        <end position="213"/>
    </location>
</feature>
<gene>
    <name evidence="8" type="ORF">ACFSMZ_14290</name>
</gene>
<dbReference type="Pfam" id="PF13505">
    <property type="entry name" value="OMP_b-brl"/>
    <property type="match status" value="1"/>
</dbReference>
<dbReference type="InterPro" id="IPR027385">
    <property type="entry name" value="Beta-barrel_OMP"/>
</dbReference>
<evidence type="ECO:0000313" key="9">
    <source>
        <dbReference type="Proteomes" id="UP001597373"/>
    </source>
</evidence>
<dbReference type="InterPro" id="IPR051692">
    <property type="entry name" value="OMP-like"/>
</dbReference>
<keyword evidence="2 6" id="KW-0732">Signal</keyword>
<evidence type="ECO:0000256" key="3">
    <source>
        <dbReference type="ARBA" id="ARBA00023136"/>
    </source>
</evidence>
<dbReference type="PANTHER" id="PTHR34001">
    <property type="entry name" value="BLL7405 PROTEIN"/>
    <property type="match status" value="1"/>
</dbReference>
<evidence type="ECO:0000256" key="5">
    <source>
        <dbReference type="ARBA" id="ARBA00038306"/>
    </source>
</evidence>
<dbReference type="PANTHER" id="PTHR34001:SF3">
    <property type="entry name" value="BLL7405 PROTEIN"/>
    <property type="match status" value="1"/>
</dbReference>
<keyword evidence="4" id="KW-0998">Cell outer membrane</keyword>
<evidence type="ECO:0000313" key="8">
    <source>
        <dbReference type="EMBL" id="MFD2260918.1"/>
    </source>
</evidence>
<evidence type="ECO:0000256" key="2">
    <source>
        <dbReference type="ARBA" id="ARBA00022729"/>
    </source>
</evidence>